<gene>
    <name evidence="2" type="primary">flgM</name>
    <name evidence="2" type="ORF">I6U48_04950</name>
</gene>
<evidence type="ECO:0000259" key="1">
    <source>
        <dbReference type="Pfam" id="PF04316"/>
    </source>
</evidence>
<dbReference type="GO" id="GO:0045892">
    <property type="term" value="P:negative regulation of DNA-templated transcription"/>
    <property type="evidence" value="ECO:0007669"/>
    <property type="project" value="InterPro"/>
</dbReference>
<evidence type="ECO:0000313" key="2">
    <source>
        <dbReference type="EMBL" id="MBV7272264.1"/>
    </source>
</evidence>
<reference evidence="2" key="1">
    <citation type="submission" date="2020-12" db="EMBL/GenBank/DDBJ databases">
        <title>Clostridium thailandense sp. nov., a novel acetogenic bacterium isolated from peat land soil in Thailand.</title>
        <authorList>
            <person name="Chaikitkaew S."/>
            <person name="Birkeland N.K."/>
        </authorList>
    </citation>
    <scope>NUCLEOTIDE SEQUENCE</scope>
    <source>
        <strain evidence="2">PL3</strain>
    </source>
</reference>
<dbReference type="InterPro" id="IPR007412">
    <property type="entry name" value="FlgM"/>
</dbReference>
<keyword evidence="2" id="KW-0966">Cell projection</keyword>
<accession>A0A949TXG6</accession>
<evidence type="ECO:0000313" key="3">
    <source>
        <dbReference type="Proteomes" id="UP000694308"/>
    </source>
</evidence>
<keyword evidence="2" id="KW-0969">Cilium</keyword>
<keyword evidence="2" id="KW-0282">Flagellum</keyword>
<dbReference type="AlphaFoldDB" id="A0A949TXG6"/>
<name>A0A949TXG6_9CLOT</name>
<feature type="domain" description="Anti-sigma-28 factor FlgM C-terminal" evidence="1">
    <location>
        <begin position="32"/>
        <end position="84"/>
    </location>
</feature>
<sequence length="89" mass="10072">MKINSVDPSKLIKLYSNNVKSVEKKEEIKKSDSIEISSLGKSLSTYSPEDSLVNSKEKVEKIKKEITNGTYKRDAKLVAEKVLENIKKK</sequence>
<keyword evidence="3" id="KW-1185">Reference proteome</keyword>
<dbReference type="RefSeq" id="WP_218319295.1">
    <property type="nucleotide sequence ID" value="NZ_JAEEGC010000021.1"/>
</dbReference>
<dbReference type="Pfam" id="PF04316">
    <property type="entry name" value="FlgM"/>
    <property type="match status" value="1"/>
</dbReference>
<dbReference type="EMBL" id="JAEEGC010000021">
    <property type="protein sequence ID" value="MBV7272264.1"/>
    <property type="molecule type" value="Genomic_DNA"/>
</dbReference>
<comment type="caution">
    <text evidence="2">The sequence shown here is derived from an EMBL/GenBank/DDBJ whole genome shotgun (WGS) entry which is preliminary data.</text>
</comment>
<proteinExistence type="predicted"/>
<organism evidence="2 3">
    <name type="scientific">Clostridium thailandense</name>
    <dbReference type="NCBI Taxonomy" id="2794346"/>
    <lineage>
        <taxon>Bacteria</taxon>
        <taxon>Bacillati</taxon>
        <taxon>Bacillota</taxon>
        <taxon>Clostridia</taxon>
        <taxon>Eubacteriales</taxon>
        <taxon>Clostridiaceae</taxon>
        <taxon>Clostridium</taxon>
    </lineage>
</organism>
<dbReference type="Proteomes" id="UP000694308">
    <property type="component" value="Unassembled WGS sequence"/>
</dbReference>
<dbReference type="InterPro" id="IPR031316">
    <property type="entry name" value="FlgM_C"/>
</dbReference>
<dbReference type="NCBIfam" id="TIGR03824">
    <property type="entry name" value="FlgM_jcvi"/>
    <property type="match status" value="1"/>
</dbReference>
<protein>
    <submittedName>
        <fullName evidence="2">Flagellar biosynthesis anti-sigma factor FlgM</fullName>
    </submittedName>
</protein>